<keyword evidence="1" id="KW-0472">Membrane</keyword>
<sequence>MESSLSLEKLSSQNCPKLIGKLPENLTSLTELIISRCPILNLETPVQLSNLQYLMLMILFFLITVNCLDPNLRK</sequence>
<dbReference type="EMBL" id="JBANQN010000011">
    <property type="protein sequence ID" value="KAK6776285.1"/>
    <property type="molecule type" value="Genomic_DNA"/>
</dbReference>
<dbReference type="AlphaFoldDB" id="A0AAN8SV81"/>
<gene>
    <name evidence="2" type="ORF">RDI58_027286</name>
</gene>
<keyword evidence="1" id="KW-0812">Transmembrane</keyword>
<name>A0AAN8SV81_SOLBU</name>
<comment type="caution">
    <text evidence="2">The sequence shown here is derived from an EMBL/GenBank/DDBJ whole genome shotgun (WGS) entry which is preliminary data.</text>
</comment>
<evidence type="ECO:0000313" key="3">
    <source>
        <dbReference type="Proteomes" id="UP001371456"/>
    </source>
</evidence>
<feature type="transmembrane region" description="Helical" evidence="1">
    <location>
        <begin position="51"/>
        <end position="68"/>
    </location>
</feature>
<keyword evidence="1" id="KW-1133">Transmembrane helix</keyword>
<organism evidence="2 3">
    <name type="scientific">Solanum bulbocastanum</name>
    <name type="common">Wild potato</name>
    <dbReference type="NCBI Taxonomy" id="147425"/>
    <lineage>
        <taxon>Eukaryota</taxon>
        <taxon>Viridiplantae</taxon>
        <taxon>Streptophyta</taxon>
        <taxon>Embryophyta</taxon>
        <taxon>Tracheophyta</taxon>
        <taxon>Spermatophyta</taxon>
        <taxon>Magnoliopsida</taxon>
        <taxon>eudicotyledons</taxon>
        <taxon>Gunneridae</taxon>
        <taxon>Pentapetalae</taxon>
        <taxon>asterids</taxon>
        <taxon>lamiids</taxon>
        <taxon>Solanales</taxon>
        <taxon>Solanaceae</taxon>
        <taxon>Solanoideae</taxon>
        <taxon>Solaneae</taxon>
        <taxon>Solanum</taxon>
    </lineage>
</organism>
<protein>
    <submittedName>
        <fullName evidence="2">Uncharacterized protein</fullName>
    </submittedName>
</protein>
<proteinExistence type="predicted"/>
<keyword evidence="3" id="KW-1185">Reference proteome</keyword>
<reference evidence="2 3" key="1">
    <citation type="submission" date="2024-02" db="EMBL/GenBank/DDBJ databases">
        <title>de novo genome assembly of Solanum bulbocastanum strain 11H21.</title>
        <authorList>
            <person name="Hosaka A.J."/>
        </authorList>
    </citation>
    <scope>NUCLEOTIDE SEQUENCE [LARGE SCALE GENOMIC DNA]</scope>
    <source>
        <tissue evidence="2">Young leaves</tissue>
    </source>
</reference>
<evidence type="ECO:0000313" key="2">
    <source>
        <dbReference type="EMBL" id="KAK6776285.1"/>
    </source>
</evidence>
<evidence type="ECO:0000256" key="1">
    <source>
        <dbReference type="SAM" id="Phobius"/>
    </source>
</evidence>
<accession>A0AAN8SV81</accession>
<dbReference type="Proteomes" id="UP001371456">
    <property type="component" value="Unassembled WGS sequence"/>
</dbReference>